<keyword evidence="5" id="KW-0573">Peptidoglycan synthesis</keyword>
<dbReference type="InterPro" id="IPR001967">
    <property type="entry name" value="Peptidase_S11_N"/>
</dbReference>
<keyword evidence="2 11" id="KW-0732">Signal</keyword>
<feature type="active site" evidence="7">
    <location>
        <position position="118"/>
    </location>
</feature>
<evidence type="ECO:0000256" key="5">
    <source>
        <dbReference type="ARBA" id="ARBA00022984"/>
    </source>
</evidence>
<evidence type="ECO:0000256" key="4">
    <source>
        <dbReference type="ARBA" id="ARBA00022960"/>
    </source>
</evidence>
<comment type="similarity">
    <text evidence="1 9">Belongs to the peptidase S11 family.</text>
</comment>
<protein>
    <submittedName>
        <fullName evidence="13">D-alanyl-D-alanine carboxypeptidase</fullName>
    </submittedName>
</protein>
<evidence type="ECO:0000256" key="9">
    <source>
        <dbReference type="RuleBase" id="RU004016"/>
    </source>
</evidence>
<feature type="active site" description="Acyl-ester intermediate" evidence="7">
    <location>
        <position position="63"/>
    </location>
</feature>
<evidence type="ECO:0000256" key="8">
    <source>
        <dbReference type="PIRSR" id="PIRSR618044-2"/>
    </source>
</evidence>
<keyword evidence="6" id="KW-0961">Cell wall biogenesis/degradation</keyword>
<feature type="active site" description="Proton acceptor" evidence="7">
    <location>
        <position position="66"/>
    </location>
</feature>
<dbReference type="GO" id="GO:0008360">
    <property type="term" value="P:regulation of cell shape"/>
    <property type="evidence" value="ECO:0007669"/>
    <property type="project" value="UniProtKB-KW"/>
</dbReference>
<dbReference type="OrthoDB" id="9791132at2"/>
<keyword evidence="3" id="KW-0378">Hydrolase</keyword>
<dbReference type="GO" id="GO:0009252">
    <property type="term" value="P:peptidoglycan biosynthetic process"/>
    <property type="evidence" value="ECO:0007669"/>
    <property type="project" value="UniProtKB-KW"/>
</dbReference>
<dbReference type="PANTHER" id="PTHR21581:SF33">
    <property type="entry name" value="D-ALANYL-D-ALANINE CARBOXYPEPTIDASE DACB"/>
    <property type="match status" value="1"/>
</dbReference>
<organism evidence="13 14">
    <name type="scientific">Paenibacillus antri</name>
    <dbReference type="NCBI Taxonomy" id="2582848"/>
    <lineage>
        <taxon>Bacteria</taxon>
        <taxon>Bacillati</taxon>
        <taxon>Bacillota</taxon>
        <taxon>Bacilli</taxon>
        <taxon>Bacillales</taxon>
        <taxon>Paenibacillaceae</taxon>
        <taxon>Paenibacillus</taxon>
    </lineage>
</organism>
<name>A0A5R9GA97_9BACL</name>
<keyword evidence="13" id="KW-0645">Protease</keyword>
<accession>A0A5R9GA97</accession>
<keyword evidence="4" id="KW-0133">Cell shape</keyword>
<dbReference type="InterPro" id="IPR012338">
    <property type="entry name" value="Beta-lactam/transpept-like"/>
</dbReference>
<reference evidence="13 14" key="1">
    <citation type="submission" date="2019-05" db="EMBL/GenBank/DDBJ databases">
        <authorList>
            <person name="Narsing Rao M.P."/>
            <person name="Li W.J."/>
        </authorList>
    </citation>
    <scope>NUCLEOTIDE SEQUENCE [LARGE SCALE GENOMIC DNA]</scope>
    <source>
        <strain evidence="13 14">SYSU_K30003</strain>
    </source>
</reference>
<dbReference type="GO" id="GO:0006508">
    <property type="term" value="P:proteolysis"/>
    <property type="evidence" value="ECO:0007669"/>
    <property type="project" value="InterPro"/>
</dbReference>
<comment type="caution">
    <text evidence="13">The sequence shown here is derived from an EMBL/GenBank/DDBJ whole genome shotgun (WGS) entry which is preliminary data.</text>
</comment>
<keyword evidence="10" id="KW-1133">Transmembrane helix</keyword>
<dbReference type="EMBL" id="VCIW01000017">
    <property type="protein sequence ID" value="TLS50004.1"/>
    <property type="molecule type" value="Genomic_DNA"/>
</dbReference>
<dbReference type="Pfam" id="PF00768">
    <property type="entry name" value="Peptidase_S11"/>
    <property type="match status" value="1"/>
</dbReference>
<evidence type="ECO:0000256" key="7">
    <source>
        <dbReference type="PIRSR" id="PIRSR618044-1"/>
    </source>
</evidence>
<keyword evidence="10" id="KW-0472">Membrane</keyword>
<feature type="signal peptide" evidence="11">
    <location>
        <begin position="1"/>
        <end position="25"/>
    </location>
</feature>
<evidence type="ECO:0000256" key="1">
    <source>
        <dbReference type="ARBA" id="ARBA00007164"/>
    </source>
</evidence>
<dbReference type="PRINTS" id="PR00725">
    <property type="entry name" value="DADACBPTASE1"/>
</dbReference>
<evidence type="ECO:0000256" key="11">
    <source>
        <dbReference type="SAM" id="SignalP"/>
    </source>
</evidence>
<dbReference type="RefSeq" id="WP_138196488.1">
    <property type="nucleotide sequence ID" value="NZ_VCIW01000017.1"/>
</dbReference>
<sequence>MFLRMLLIFAIVSAAVFGNAISVTAAEAPVAPKISSGSAIIMEKETGTILFEKAAKERMYPASITKIVTGIVALEISELEEIVTVSEEARYEEGTRVYLSPGEQKSMKLLLYGLLLNSGNDAATAIAEHIDGSKRNFADRMNEFVKEIGVQQTHFTNPHGLHESQHYTTAIDMALITRYAMANSVFREIVATKTLPWDGEEWDSELVNHNKLLWRYEGATGVKNGYTDQSGNTLVASAERNGNELIVVLLKGDSSEAVYDDAVHLLDYGFELLQISPIEPEVEKEEPAVPATTIEPIVIEKAPIKETSVPNYSNWLLAIVWFTMNLFIVMVAFLRWKKSRRDYRINSERHES</sequence>
<evidence type="ECO:0000256" key="2">
    <source>
        <dbReference type="ARBA" id="ARBA00022729"/>
    </source>
</evidence>
<evidence type="ECO:0000259" key="12">
    <source>
        <dbReference type="Pfam" id="PF00768"/>
    </source>
</evidence>
<dbReference type="AlphaFoldDB" id="A0A5R9GA97"/>
<evidence type="ECO:0000313" key="14">
    <source>
        <dbReference type="Proteomes" id="UP000309676"/>
    </source>
</evidence>
<proteinExistence type="inferred from homology"/>
<dbReference type="Proteomes" id="UP000309676">
    <property type="component" value="Unassembled WGS sequence"/>
</dbReference>
<evidence type="ECO:0000256" key="10">
    <source>
        <dbReference type="SAM" id="Phobius"/>
    </source>
</evidence>
<feature type="binding site" evidence="8">
    <location>
        <position position="223"/>
    </location>
    <ligand>
        <name>substrate</name>
    </ligand>
</feature>
<gene>
    <name evidence="13" type="ORF">FE782_21950</name>
</gene>
<keyword evidence="10" id="KW-0812">Transmembrane</keyword>
<dbReference type="InterPro" id="IPR018044">
    <property type="entry name" value="Peptidase_S11"/>
</dbReference>
<keyword evidence="14" id="KW-1185">Reference proteome</keyword>
<feature type="chain" id="PRO_5024310214" evidence="11">
    <location>
        <begin position="26"/>
        <end position="352"/>
    </location>
</feature>
<dbReference type="Gene3D" id="3.40.710.10">
    <property type="entry name" value="DD-peptidase/beta-lactamase superfamily"/>
    <property type="match status" value="1"/>
</dbReference>
<feature type="domain" description="Peptidase S11 D-alanyl-D-alanine carboxypeptidase A N-terminal" evidence="12">
    <location>
        <begin position="28"/>
        <end position="252"/>
    </location>
</feature>
<dbReference type="SUPFAM" id="SSF56601">
    <property type="entry name" value="beta-lactamase/transpeptidase-like"/>
    <property type="match status" value="1"/>
</dbReference>
<evidence type="ECO:0000256" key="3">
    <source>
        <dbReference type="ARBA" id="ARBA00022801"/>
    </source>
</evidence>
<keyword evidence="13" id="KW-0121">Carboxypeptidase</keyword>
<dbReference type="GO" id="GO:0071555">
    <property type="term" value="P:cell wall organization"/>
    <property type="evidence" value="ECO:0007669"/>
    <property type="project" value="UniProtKB-KW"/>
</dbReference>
<evidence type="ECO:0000256" key="6">
    <source>
        <dbReference type="ARBA" id="ARBA00023316"/>
    </source>
</evidence>
<dbReference type="PANTHER" id="PTHR21581">
    <property type="entry name" value="D-ALANYL-D-ALANINE CARBOXYPEPTIDASE"/>
    <property type="match status" value="1"/>
</dbReference>
<feature type="transmembrane region" description="Helical" evidence="10">
    <location>
        <begin position="315"/>
        <end position="334"/>
    </location>
</feature>
<evidence type="ECO:0000313" key="13">
    <source>
        <dbReference type="EMBL" id="TLS50004.1"/>
    </source>
</evidence>
<dbReference type="GO" id="GO:0009002">
    <property type="term" value="F:serine-type D-Ala-D-Ala carboxypeptidase activity"/>
    <property type="evidence" value="ECO:0007669"/>
    <property type="project" value="InterPro"/>
</dbReference>